<dbReference type="Gene3D" id="1.20.930.80">
    <property type="match status" value="1"/>
</dbReference>
<accession>A0A090M5P7</accession>
<dbReference type="PANTHER" id="PTHR10537:SF3">
    <property type="entry name" value="DNA PRIMASE LARGE SUBUNIT"/>
    <property type="match status" value="1"/>
</dbReference>
<dbReference type="GO" id="GO:0006269">
    <property type="term" value="P:DNA replication, synthesis of primer"/>
    <property type="evidence" value="ECO:0007669"/>
    <property type="project" value="UniProtKB-KW"/>
</dbReference>
<reference evidence="12" key="1">
    <citation type="journal article" date="2006" name="Proc. Natl. Acad. Sci. U.S.A.">
        <title>Genome analysis of the smallest free-living eukaryote Ostreococcus tauri unveils many unique features.</title>
        <authorList>
            <person name="Derelle E."/>
            <person name="Ferraz C."/>
            <person name="Rombauts S."/>
            <person name="Rouze P."/>
            <person name="Worden A.Z."/>
            <person name="Robbens S."/>
            <person name="Partensky F."/>
            <person name="Degroeve S."/>
            <person name="Echeynie S."/>
            <person name="Cooke R."/>
            <person name="Saeys Y."/>
            <person name="Wuyts J."/>
            <person name="Jabbari K."/>
            <person name="Bowler C."/>
            <person name="Panaud O."/>
            <person name="Piegu B."/>
            <person name="Ball S.G."/>
            <person name="Ral J.-P."/>
            <person name="Bouget F.-Y."/>
            <person name="Piganeau G."/>
            <person name="De Baets B."/>
            <person name="Picard A."/>
            <person name="Delseny M."/>
            <person name="Demaille J."/>
            <person name="Van de Peer Y."/>
            <person name="Moreau H."/>
        </authorList>
    </citation>
    <scope>NUCLEOTIDE SEQUENCE [LARGE SCALE GENOMIC DNA]</scope>
    <source>
        <strain evidence="12">OTTH 0595 / CCAP 157/2 / RCC745</strain>
    </source>
</reference>
<protein>
    <submittedName>
        <fullName evidence="11">DNA primase large subunit, eukaryotic/archaeal</fullName>
    </submittedName>
</protein>
<dbReference type="InterPro" id="IPR058560">
    <property type="entry name" value="DNA_primase_C"/>
</dbReference>
<dbReference type="GO" id="GO:0046872">
    <property type="term" value="F:metal ion binding"/>
    <property type="evidence" value="ECO:0007669"/>
    <property type="project" value="UniProtKB-KW"/>
</dbReference>
<dbReference type="GeneID" id="9835866"/>
<keyword evidence="4" id="KW-0639">Primosome</keyword>
<evidence type="ECO:0000313" key="12">
    <source>
        <dbReference type="Proteomes" id="UP000009170"/>
    </source>
</evidence>
<keyword evidence="5" id="KW-0235">DNA replication</keyword>
<sequence>MPSAFGVLKSANAVAQERARSKYTGNAARLDAYATPPTEERSIDYLERCASDRYALLRAIDDARSGGKKDEELKKVIREEEERREMRRTNGRGEFDEENASRDATGHFLLRLASSLKEEHERWFVENELELFKYRFGELSESGKESFMKTNGFDDYGAASERDVQEHKNELRDVLMADFEFRKALKDASVNNLKLGEFERKCAEEARNAKNWFVVGFEEVSPLVRTRRAYLIGGRAWIRKETLDQLVFGRFRTRLSLGMKKAKELFKQFEVAEANRLAPLLRAVHNKRSGRAYEGRRAYEGEGTMSISGIEQTQDSFPLCMRQLHNALKKKHHLTHGGRRQYQLYLKGIGLPLDQALVFWKTEFTKSPDCSAEKFEKDYSYGIRHAYGREGKRVNYTPHSCGQCINATPGEKDSHGCPFRTMTSGGNKNGEALHELLTKSMKIPEDASIKIVDKAKGMHYQIACGMTFAALHDGKEIEAGVHTPHQYFHESRNIIAPAPGEAAVATATTAA</sequence>
<comment type="similarity">
    <text evidence="2">Belongs to the eukaryotic-type primase large subunit family.</text>
</comment>
<dbReference type="Pfam" id="PF04104">
    <property type="entry name" value="DNA_primase_lrg"/>
    <property type="match status" value="1"/>
</dbReference>
<dbReference type="InterPro" id="IPR016558">
    <property type="entry name" value="DNA_primase_lsu_euk"/>
</dbReference>
<dbReference type="KEGG" id="ota:OT_ostta11g00940"/>
<evidence type="ECO:0000256" key="1">
    <source>
        <dbReference type="ARBA" id="ARBA00001966"/>
    </source>
</evidence>
<evidence type="ECO:0000256" key="3">
    <source>
        <dbReference type="ARBA" id="ARBA00022485"/>
    </source>
</evidence>
<evidence type="ECO:0000256" key="2">
    <source>
        <dbReference type="ARBA" id="ARBA00010564"/>
    </source>
</evidence>
<dbReference type="RefSeq" id="XP_003081902.2">
    <property type="nucleotide sequence ID" value="XM_003081854.2"/>
</dbReference>
<reference evidence="11 12" key="2">
    <citation type="journal article" date="2014" name="BMC Genomics">
        <title>An improved genome of the model marine alga Ostreococcus tauri unfolds by assessing Illumina de novo assemblies.</title>
        <authorList>
            <person name="Blanc-Mathieu R."/>
            <person name="Verhelst B."/>
            <person name="Derelle E."/>
            <person name="Rombauts S."/>
            <person name="Bouget F.Y."/>
            <person name="Carre I."/>
            <person name="Chateau A."/>
            <person name="Eyre-Walker A."/>
            <person name="Grimsley N."/>
            <person name="Moreau H."/>
            <person name="Piegu B."/>
            <person name="Rivals E."/>
            <person name="Schackwitz W."/>
            <person name="Van de Peer Y."/>
            <person name="Piganeau G."/>
        </authorList>
    </citation>
    <scope>NUCLEOTIDE SEQUENCE [LARGE SCALE GENOMIC DNA]</scope>
    <source>
        <strain evidence="12">OTTH 0595 / CCAP 157/2 / RCC745</strain>
    </source>
</reference>
<keyword evidence="6" id="KW-0479">Metal-binding</keyword>
<proteinExistence type="inferred from homology"/>
<dbReference type="OrthoDB" id="421393at2759"/>
<dbReference type="InParanoid" id="A0A090M5P7"/>
<dbReference type="Pfam" id="PF26466">
    <property type="entry name" value="DNA_primase_lrg_N"/>
    <property type="match status" value="1"/>
</dbReference>
<dbReference type="GO" id="GO:0006270">
    <property type="term" value="P:DNA replication initiation"/>
    <property type="evidence" value="ECO:0007669"/>
    <property type="project" value="TreeGrafter"/>
</dbReference>
<comment type="caution">
    <text evidence="11">The sequence shown here is derived from an EMBL/GenBank/DDBJ whole genome shotgun (WGS) entry which is preliminary data.</text>
</comment>
<dbReference type="GO" id="GO:0005658">
    <property type="term" value="C:alpha DNA polymerase:primase complex"/>
    <property type="evidence" value="ECO:0007669"/>
    <property type="project" value="TreeGrafter"/>
</dbReference>
<evidence type="ECO:0000313" key="11">
    <source>
        <dbReference type="EMBL" id="CEF99570.1"/>
    </source>
</evidence>
<gene>
    <name evidence="11" type="ORF">OT_ostta11g00940</name>
</gene>
<evidence type="ECO:0000259" key="10">
    <source>
        <dbReference type="Pfam" id="PF04104"/>
    </source>
</evidence>
<dbReference type="GO" id="GO:0003677">
    <property type="term" value="F:DNA binding"/>
    <property type="evidence" value="ECO:0007669"/>
    <property type="project" value="UniProtKB-KW"/>
</dbReference>
<dbReference type="Proteomes" id="UP000009170">
    <property type="component" value="Unassembled WGS sequence"/>
</dbReference>
<dbReference type="EMBL" id="CAID01000011">
    <property type="protein sequence ID" value="CEF99570.1"/>
    <property type="molecule type" value="Genomic_DNA"/>
</dbReference>
<dbReference type="CDD" id="cd07322">
    <property type="entry name" value="PriL_PriS_Eukaryotic"/>
    <property type="match status" value="1"/>
</dbReference>
<comment type="cofactor">
    <cofactor evidence="1">
        <name>[4Fe-4S] cluster</name>
        <dbReference type="ChEBI" id="CHEBI:49883"/>
    </cofactor>
</comment>
<dbReference type="STRING" id="70448.A0A090M5P7"/>
<keyword evidence="8" id="KW-0411">Iron-sulfur</keyword>
<keyword evidence="12" id="KW-1185">Reference proteome</keyword>
<feature type="domain" description="DNA primase large subunit C-terminal" evidence="10">
    <location>
        <begin position="313"/>
        <end position="488"/>
    </location>
</feature>
<dbReference type="InterPro" id="IPR007238">
    <property type="entry name" value="DNA_primase_lsu_euk/arc"/>
</dbReference>
<organism evidence="11 12">
    <name type="scientific">Ostreococcus tauri</name>
    <name type="common">Marine green alga</name>
    <dbReference type="NCBI Taxonomy" id="70448"/>
    <lineage>
        <taxon>Eukaryota</taxon>
        <taxon>Viridiplantae</taxon>
        <taxon>Chlorophyta</taxon>
        <taxon>Mamiellophyceae</taxon>
        <taxon>Mamiellales</taxon>
        <taxon>Bathycoccaceae</taxon>
        <taxon>Ostreococcus</taxon>
    </lineage>
</organism>
<keyword evidence="9" id="KW-0238">DNA-binding</keyword>
<keyword evidence="3" id="KW-0004">4Fe-4S</keyword>
<evidence type="ECO:0000256" key="7">
    <source>
        <dbReference type="ARBA" id="ARBA00023004"/>
    </source>
</evidence>
<evidence type="ECO:0000256" key="4">
    <source>
        <dbReference type="ARBA" id="ARBA00022515"/>
    </source>
</evidence>
<dbReference type="AlphaFoldDB" id="A0A090M5P7"/>
<name>A0A090M5P7_OSTTA</name>
<evidence type="ECO:0000256" key="9">
    <source>
        <dbReference type="ARBA" id="ARBA00023125"/>
    </source>
</evidence>
<evidence type="ECO:0000256" key="6">
    <source>
        <dbReference type="ARBA" id="ARBA00022723"/>
    </source>
</evidence>
<dbReference type="GO" id="GO:0051539">
    <property type="term" value="F:4 iron, 4 sulfur cluster binding"/>
    <property type="evidence" value="ECO:0007669"/>
    <property type="project" value="UniProtKB-KW"/>
</dbReference>
<dbReference type="FunCoup" id="A0A090M5P7">
    <property type="interactions" value="1662"/>
</dbReference>
<evidence type="ECO:0000256" key="5">
    <source>
        <dbReference type="ARBA" id="ARBA00022705"/>
    </source>
</evidence>
<dbReference type="PANTHER" id="PTHR10537">
    <property type="entry name" value="DNA PRIMASE LARGE SUBUNIT"/>
    <property type="match status" value="1"/>
</dbReference>
<keyword evidence="7" id="KW-0408">Iron</keyword>
<evidence type="ECO:0000256" key="8">
    <source>
        <dbReference type="ARBA" id="ARBA00023014"/>
    </source>
</evidence>